<dbReference type="Proteomes" id="UP000762676">
    <property type="component" value="Unassembled WGS sequence"/>
</dbReference>
<keyword evidence="3" id="KW-1185">Reference proteome</keyword>
<dbReference type="AlphaFoldDB" id="A0AAV4IWA9"/>
<comment type="caution">
    <text evidence="2">The sequence shown here is derived from an EMBL/GenBank/DDBJ whole genome shotgun (WGS) entry which is preliminary data.</text>
</comment>
<dbReference type="SUPFAM" id="SSF81321">
    <property type="entry name" value="Family A G protein-coupled receptor-like"/>
    <property type="match status" value="1"/>
</dbReference>
<dbReference type="EMBL" id="BMAT01002771">
    <property type="protein sequence ID" value="GFS13718.1"/>
    <property type="molecule type" value="Genomic_DNA"/>
</dbReference>
<protein>
    <submittedName>
        <fullName evidence="2">Chemosensory receptor B</fullName>
    </submittedName>
</protein>
<accession>A0AAV4IWA9</accession>
<reference evidence="2 3" key="1">
    <citation type="journal article" date="2021" name="Elife">
        <title>Chloroplast acquisition without the gene transfer in kleptoplastic sea slugs, Plakobranchus ocellatus.</title>
        <authorList>
            <person name="Maeda T."/>
            <person name="Takahashi S."/>
            <person name="Yoshida T."/>
            <person name="Shimamura S."/>
            <person name="Takaki Y."/>
            <person name="Nagai Y."/>
            <person name="Toyoda A."/>
            <person name="Suzuki Y."/>
            <person name="Arimoto A."/>
            <person name="Ishii H."/>
            <person name="Satoh N."/>
            <person name="Nishiyama T."/>
            <person name="Hasebe M."/>
            <person name="Maruyama T."/>
            <person name="Minagawa J."/>
            <person name="Obokata J."/>
            <person name="Shigenobu S."/>
        </authorList>
    </citation>
    <scope>NUCLEOTIDE SEQUENCE [LARGE SCALE GENOMIC DNA]</scope>
</reference>
<sequence length="131" mass="14388">MKPLVSYHIYTIVMFVLGVSATNVVALFGVFSNTANILVYYKMGLQETTNISFFTLAINDLMASVATIIVEICQSPMMKINELPRKASVLQAMYLASFIVYHCCGFGAFTTALLASERCLCIVLPLRVGDT</sequence>
<keyword evidence="1" id="KW-0812">Transmembrane</keyword>
<evidence type="ECO:0000256" key="1">
    <source>
        <dbReference type="SAM" id="Phobius"/>
    </source>
</evidence>
<keyword evidence="1" id="KW-0472">Membrane</keyword>
<dbReference type="Gene3D" id="1.20.1070.10">
    <property type="entry name" value="Rhodopsin 7-helix transmembrane proteins"/>
    <property type="match status" value="1"/>
</dbReference>
<keyword evidence="1" id="KW-1133">Transmembrane helix</keyword>
<evidence type="ECO:0000313" key="3">
    <source>
        <dbReference type="Proteomes" id="UP000762676"/>
    </source>
</evidence>
<feature type="transmembrane region" description="Helical" evidence="1">
    <location>
        <begin position="7"/>
        <end position="31"/>
    </location>
</feature>
<feature type="transmembrane region" description="Helical" evidence="1">
    <location>
        <begin position="51"/>
        <end position="73"/>
    </location>
</feature>
<proteinExistence type="predicted"/>
<name>A0AAV4IWA9_9GAST</name>
<gene>
    <name evidence="2" type="ORF">ElyMa_001404400</name>
</gene>
<feature type="transmembrane region" description="Helical" evidence="1">
    <location>
        <begin position="94"/>
        <end position="115"/>
    </location>
</feature>
<evidence type="ECO:0000313" key="2">
    <source>
        <dbReference type="EMBL" id="GFS13718.1"/>
    </source>
</evidence>
<keyword evidence="2" id="KW-0675">Receptor</keyword>
<organism evidence="2 3">
    <name type="scientific">Elysia marginata</name>
    <dbReference type="NCBI Taxonomy" id="1093978"/>
    <lineage>
        <taxon>Eukaryota</taxon>
        <taxon>Metazoa</taxon>
        <taxon>Spiralia</taxon>
        <taxon>Lophotrochozoa</taxon>
        <taxon>Mollusca</taxon>
        <taxon>Gastropoda</taxon>
        <taxon>Heterobranchia</taxon>
        <taxon>Euthyneura</taxon>
        <taxon>Panpulmonata</taxon>
        <taxon>Sacoglossa</taxon>
        <taxon>Placobranchoidea</taxon>
        <taxon>Plakobranchidae</taxon>
        <taxon>Elysia</taxon>
    </lineage>
</organism>